<proteinExistence type="predicted"/>
<evidence type="ECO:0000256" key="2">
    <source>
        <dbReference type="ARBA" id="ARBA00022857"/>
    </source>
</evidence>
<evidence type="ECO:0000256" key="1">
    <source>
        <dbReference type="ARBA" id="ARBA00005173"/>
    </source>
</evidence>
<organism evidence="10 11">
    <name type="scientific">Poriferisphaera corsica</name>
    <dbReference type="NCBI Taxonomy" id="2528020"/>
    <lineage>
        <taxon>Bacteria</taxon>
        <taxon>Pseudomonadati</taxon>
        <taxon>Planctomycetota</taxon>
        <taxon>Phycisphaerae</taxon>
        <taxon>Phycisphaerales</taxon>
        <taxon>Phycisphaeraceae</taxon>
        <taxon>Poriferisphaera</taxon>
    </lineage>
</organism>
<protein>
    <recommendedName>
        <fullName evidence="7">Divinyl chlorophyllide a 8-vinyl-reductase, chloroplastic</fullName>
        <ecNumber evidence="6">1.3.1.75</ecNumber>
    </recommendedName>
</protein>
<evidence type="ECO:0000256" key="4">
    <source>
        <dbReference type="ARBA" id="ARBA00023002"/>
    </source>
</evidence>
<dbReference type="PANTHER" id="PTHR47378:SF1">
    <property type="entry name" value="DIVINYL CHLOROPHYLLIDE A 8-VINYL-REDUCTASE, CHLOROPLASTIC"/>
    <property type="match status" value="1"/>
</dbReference>
<keyword evidence="3" id="KW-0809">Transit peptide</keyword>
<dbReference type="RefSeq" id="WP_145075413.1">
    <property type="nucleotide sequence ID" value="NZ_CP036425.1"/>
</dbReference>
<feature type="domain" description="NAD(P)-binding" evidence="9">
    <location>
        <begin position="8"/>
        <end position="164"/>
    </location>
</feature>
<reference evidence="10 11" key="1">
    <citation type="submission" date="2019-02" db="EMBL/GenBank/DDBJ databases">
        <title>Deep-cultivation of Planctomycetes and their phenomic and genomic characterization uncovers novel biology.</title>
        <authorList>
            <person name="Wiegand S."/>
            <person name="Jogler M."/>
            <person name="Boedeker C."/>
            <person name="Pinto D."/>
            <person name="Vollmers J."/>
            <person name="Rivas-Marin E."/>
            <person name="Kohn T."/>
            <person name="Peeters S.H."/>
            <person name="Heuer A."/>
            <person name="Rast P."/>
            <person name="Oberbeckmann S."/>
            <person name="Bunk B."/>
            <person name="Jeske O."/>
            <person name="Meyerdierks A."/>
            <person name="Storesund J.E."/>
            <person name="Kallscheuer N."/>
            <person name="Luecker S."/>
            <person name="Lage O.M."/>
            <person name="Pohl T."/>
            <person name="Merkel B.J."/>
            <person name="Hornburger P."/>
            <person name="Mueller R.-W."/>
            <person name="Bruemmer F."/>
            <person name="Labrenz M."/>
            <person name="Spormann A.M."/>
            <person name="Op den Camp H."/>
            <person name="Overmann J."/>
            <person name="Amann R."/>
            <person name="Jetten M.S.M."/>
            <person name="Mascher T."/>
            <person name="Medema M.H."/>
            <person name="Devos D.P."/>
            <person name="Kaster A.-K."/>
            <person name="Ovreas L."/>
            <person name="Rohde M."/>
            <person name="Galperin M.Y."/>
            <person name="Jogler C."/>
        </authorList>
    </citation>
    <scope>NUCLEOTIDE SEQUENCE [LARGE SCALE GENOMIC DNA]</scope>
    <source>
        <strain evidence="10 11">KS4</strain>
    </source>
</reference>
<dbReference type="Gene3D" id="3.40.50.720">
    <property type="entry name" value="NAD(P)-binding Rossmann-like Domain"/>
    <property type="match status" value="1"/>
</dbReference>
<dbReference type="InterPro" id="IPR016040">
    <property type="entry name" value="NAD(P)-bd_dom"/>
</dbReference>
<evidence type="ECO:0000256" key="6">
    <source>
        <dbReference type="ARBA" id="ARBA00024059"/>
    </source>
</evidence>
<sequence length="290" mass="32068">MPNILVAGATGYLGRYLVQTLHQRGHNVRALARSTEKLQSLQNYIDSSHVGQATNATSIKGICDNIDIAISSLGITRQKDGLTYNDVDYKANLHLLNEAQTSPTTTKFIYVSVLNAHQLQNLKMVKAKLKFENVLKKSGLQYQIIYPNGFFSDMTEFFNMAKSGTAYAFGDGTLQYNPIHGLDLANYIVDNINSISKELPIGGPEILTQNEITNAAFAALNKPAHTRHIPIFVAKSLRFLMQTFTSTKTHGPIEFFLTVLTQNMIAPATGTHTLKSYFQKLAAKDTTTPH</sequence>
<dbReference type="Proteomes" id="UP000317369">
    <property type="component" value="Chromosome"/>
</dbReference>
<keyword evidence="11" id="KW-1185">Reference proteome</keyword>
<evidence type="ECO:0000259" key="9">
    <source>
        <dbReference type="Pfam" id="PF13460"/>
    </source>
</evidence>
<comment type="pathway">
    <text evidence="1">Porphyrin-containing compound metabolism; chlorophyll biosynthesis.</text>
</comment>
<dbReference type="InterPro" id="IPR036291">
    <property type="entry name" value="NAD(P)-bd_dom_sf"/>
</dbReference>
<dbReference type="GO" id="GO:0033728">
    <property type="term" value="F:3,8-divinyl protochlorophyllide a 8-vinyl-reductase (NADPH) activity"/>
    <property type="evidence" value="ECO:0007669"/>
    <property type="project" value="UniProtKB-EC"/>
</dbReference>
<evidence type="ECO:0000256" key="5">
    <source>
        <dbReference type="ARBA" id="ARBA00023171"/>
    </source>
</evidence>
<dbReference type="UniPathway" id="UPA00668"/>
<dbReference type="GO" id="GO:0015995">
    <property type="term" value="P:chlorophyll biosynthetic process"/>
    <property type="evidence" value="ECO:0007669"/>
    <property type="project" value="UniProtKB-UniPathway"/>
</dbReference>
<dbReference type="PANTHER" id="PTHR47378">
    <property type="entry name" value="DIVINYL CHLOROPHYLLIDE A 8-VINYL-REDUCTASE, CHLOROPLASTIC"/>
    <property type="match status" value="1"/>
</dbReference>
<dbReference type="AlphaFoldDB" id="A0A517YS07"/>
<gene>
    <name evidence="10" type="ORF">KS4_10350</name>
</gene>
<dbReference type="EC" id="1.3.1.75" evidence="6"/>
<dbReference type="EMBL" id="CP036425">
    <property type="protein sequence ID" value="QDU32996.1"/>
    <property type="molecule type" value="Genomic_DNA"/>
</dbReference>
<evidence type="ECO:0000256" key="7">
    <source>
        <dbReference type="ARBA" id="ARBA00024089"/>
    </source>
</evidence>
<keyword evidence="5" id="KW-0149">Chlorophyll biosynthesis</keyword>
<dbReference type="OrthoDB" id="9774199at2"/>
<keyword evidence="2" id="KW-0521">NADP</keyword>
<dbReference type="CDD" id="cd05243">
    <property type="entry name" value="SDR_a5"/>
    <property type="match status" value="1"/>
</dbReference>
<evidence type="ECO:0000313" key="10">
    <source>
        <dbReference type="EMBL" id="QDU32996.1"/>
    </source>
</evidence>
<dbReference type="SUPFAM" id="SSF51735">
    <property type="entry name" value="NAD(P)-binding Rossmann-fold domains"/>
    <property type="match status" value="1"/>
</dbReference>
<dbReference type="InterPro" id="IPR044201">
    <property type="entry name" value="DVR-like"/>
</dbReference>
<name>A0A517YS07_9BACT</name>
<dbReference type="Pfam" id="PF13460">
    <property type="entry name" value="NAD_binding_10"/>
    <property type="match status" value="1"/>
</dbReference>
<dbReference type="KEGG" id="pcor:KS4_10350"/>
<evidence type="ECO:0000256" key="3">
    <source>
        <dbReference type="ARBA" id="ARBA00022946"/>
    </source>
</evidence>
<evidence type="ECO:0000256" key="8">
    <source>
        <dbReference type="ARBA" id="ARBA00049498"/>
    </source>
</evidence>
<comment type="catalytic activity">
    <reaction evidence="8">
        <text>protochlorophyllide a + NADP(+) = 3,8-divinyl protochlorophyllide a + NADPH + H(+)</text>
        <dbReference type="Rhea" id="RHEA:48884"/>
        <dbReference type="ChEBI" id="CHEBI:15378"/>
        <dbReference type="ChEBI" id="CHEBI:57783"/>
        <dbReference type="ChEBI" id="CHEBI:58349"/>
        <dbReference type="ChEBI" id="CHEBI:58632"/>
        <dbReference type="ChEBI" id="CHEBI:83350"/>
        <dbReference type="EC" id="1.3.1.75"/>
    </reaction>
</comment>
<evidence type="ECO:0000313" key="11">
    <source>
        <dbReference type="Proteomes" id="UP000317369"/>
    </source>
</evidence>
<accession>A0A517YS07</accession>
<keyword evidence="4" id="KW-0560">Oxidoreductase</keyword>